<keyword evidence="11" id="KW-1185">Reference proteome</keyword>
<feature type="chain" id="PRO_5003872796" description="carbonic anhydrase" evidence="8">
    <location>
        <begin position="22"/>
        <end position="274"/>
    </location>
</feature>
<accession>K3X3I0</accession>
<reference evidence="11" key="1">
    <citation type="journal article" date="2010" name="Genome Biol.">
        <title>Genome sequence of the necrotrophic plant pathogen Pythium ultimum reveals original pathogenicity mechanisms and effector repertoire.</title>
        <authorList>
            <person name="Levesque C.A."/>
            <person name="Brouwer H."/>
            <person name="Cano L."/>
            <person name="Hamilton J.P."/>
            <person name="Holt C."/>
            <person name="Huitema E."/>
            <person name="Raffaele S."/>
            <person name="Robideau G.P."/>
            <person name="Thines M."/>
            <person name="Win J."/>
            <person name="Zerillo M.M."/>
            <person name="Beakes G.W."/>
            <person name="Boore J.L."/>
            <person name="Busam D."/>
            <person name="Dumas B."/>
            <person name="Ferriera S."/>
            <person name="Fuerstenberg S.I."/>
            <person name="Gachon C.M."/>
            <person name="Gaulin E."/>
            <person name="Govers F."/>
            <person name="Grenville-Briggs L."/>
            <person name="Horner N."/>
            <person name="Hostetler J."/>
            <person name="Jiang R.H."/>
            <person name="Johnson J."/>
            <person name="Krajaejun T."/>
            <person name="Lin H."/>
            <person name="Meijer H.J."/>
            <person name="Moore B."/>
            <person name="Morris P."/>
            <person name="Phuntmart V."/>
            <person name="Puiu D."/>
            <person name="Shetty J."/>
            <person name="Stajich J.E."/>
            <person name="Tripathy S."/>
            <person name="Wawra S."/>
            <person name="van West P."/>
            <person name="Whitty B.R."/>
            <person name="Coutinho P.M."/>
            <person name="Henrissat B."/>
            <person name="Martin F."/>
            <person name="Thomas P.D."/>
            <person name="Tyler B.M."/>
            <person name="De Vries R.P."/>
            <person name="Kamoun S."/>
            <person name="Yandell M."/>
            <person name="Tisserat N."/>
            <person name="Buell C.R."/>
        </authorList>
    </citation>
    <scope>NUCLEOTIDE SEQUENCE</scope>
    <source>
        <strain evidence="11">DAOM:BR144</strain>
    </source>
</reference>
<evidence type="ECO:0000259" key="9">
    <source>
        <dbReference type="PROSITE" id="PS51144"/>
    </source>
</evidence>
<dbReference type="InParanoid" id="K3X3I0"/>
<dbReference type="EnsemblProtists" id="PYU1_T011779">
    <property type="protein sequence ID" value="PYU1_T011779"/>
    <property type="gene ID" value="PYU1_G011753"/>
</dbReference>
<comment type="similarity">
    <text evidence="1">Belongs to the alpha-carbonic anhydrase family.</text>
</comment>
<evidence type="ECO:0000256" key="7">
    <source>
        <dbReference type="SAM" id="MobiDB-lite"/>
    </source>
</evidence>
<dbReference type="OMA" id="FHVNYED"/>
<keyword evidence="3" id="KW-0479">Metal-binding</keyword>
<dbReference type="VEuPathDB" id="FungiDB:PYU1_G011753"/>
<evidence type="ECO:0000313" key="11">
    <source>
        <dbReference type="Proteomes" id="UP000019132"/>
    </source>
</evidence>
<dbReference type="eggNOG" id="KOG0382">
    <property type="taxonomic scope" value="Eukaryota"/>
</dbReference>
<name>K3X3I0_GLOUD</name>
<dbReference type="PANTHER" id="PTHR18952">
    <property type="entry name" value="CARBONIC ANHYDRASE"/>
    <property type="match status" value="1"/>
</dbReference>
<dbReference type="PANTHER" id="PTHR18952:SF265">
    <property type="entry name" value="CARBONIC ANHYDRASE"/>
    <property type="match status" value="1"/>
</dbReference>
<evidence type="ECO:0000256" key="5">
    <source>
        <dbReference type="ARBA" id="ARBA00023239"/>
    </source>
</evidence>
<dbReference type="InterPro" id="IPR023561">
    <property type="entry name" value="Carbonic_anhydrase_a-class"/>
</dbReference>
<keyword evidence="4" id="KW-0862">Zinc</keyword>
<proteinExistence type="inferred from homology"/>
<dbReference type="GO" id="GO:0004089">
    <property type="term" value="F:carbonate dehydratase activity"/>
    <property type="evidence" value="ECO:0007669"/>
    <property type="project" value="UniProtKB-EC"/>
</dbReference>
<dbReference type="SUPFAM" id="SSF51069">
    <property type="entry name" value="Carbonic anhydrase"/>
    <property type="match status" value="1"/>
</dbReference>
<reference evidence="10" key="3">
    <citation type="submission" date="2015-02" db="UniProtKB">
        <authorList>
            <consortium name="EnsemblProtists"/>
        </authorList>
    </citation>
    <scope>IDENTIFICATION</scope>
    <source>
        <strain evidence="10">DAOM BR144</strain>
    </source>
</reference>
<dbReference type="EC" id="4.2.1.1" evidence="2"/>
<feature type="domain" description="Alpha-carbonic anhydrase" evidence="9">
    <location>
        <begin position="27"/>
        <end position="274"/>
    </location>
</feature>
<protein>
    <recommendedName>
        <fullName evidence="2">carbonic anhydrase</fullName>
        <ecNumber evidence="2">4.2.1.1</ecNumber>
    </recommendedName>
</protein>
<evidence type="ECO:0000256" key="4">
    <source>
        <dbReference type="ARBA" id="ARBA00022833"/>
    </source>
</evidence>
<dbReference type="HOGENOM" id="CLU_039326_0_2_1"/>
<sequence>MKLHFPTLAVLSLAAAASVSADGATGAKWGYKEQDDSVSPVVLSPENWGQGYPTCDGKRQSPIDIDAVKNCKVKEDAPLSFSGDCSSYGLQALEDTFKWTAANTTTCKVHKGDKTFSLLQFHMHMPSEHTINGKNLAGEAHFVHQEDGGSNLLVIGMFIDKANTKLKGSENQHPWIDTVWNTLGDVDQTVEVNHSYADLLKDKMDEGNVFNYPGSLTTPPCSEIVDWWVVKSPLRVSSDSLASFKEKLATLEATDEGEGARPVQPLNGRVVTTY</sequence>
<dbReference type="Gene3D" id="3.10.200.10">
    <property type="entry name" value="Alpha carbonic anhydrase"/>
    <property type="match status" value="1"/>
</dbReference>
<comment type="catalytic activity">
    <reaction evidence="6">
        <text>hydrogencarbonate + H(+) = CO2 + H2O</text>
        <dbReference type="Rhea" id="RHEA:10748"/>
        <dbReference type="ChEBI" id="CHEBI:15377"/>
        <dbReference type="ChEBI" id="CHEBI:15378"/>
        <dbReference type="ChEBI" id="CHEBI:16526"/>
        <dbReference type="ChEBI" id="CHEBI:17544"/>
        <dbReference type="EC" id="4.2.1.1"/>
    </reaction>
</comment>
<dbReference type="CDD" id="cd03124">
    <property type="entry name" value="alpha_CA_prokaryotic_like"/>
    <property type="match status" value="1"/>
</dbReference>
<reference evidence="11" key="2">
    <citation type="submission" date="2010-04" db="EMBL/GenBank/DDBJ databases">
        <authorList>
            <person name="Buell R."/>
            <person name="Hamilton J."/>
            <person name="Hostetler J."/>
        </authorList>
    </citation>
    <scope>NUCLEOTIDE SEQUENCE [LARGE SCALE GENOMIC DNA]</scope>
    <source>
        <strain evidence="11">DAOM:BR144</strain>
    </source>
</reference>
<dbReference type="AlphaFoldDB" id="K3X3I0"/>
<dbReference type="GO" id="GO:0008270">
    <property type="term" value="F:zinc ion binding"/>
    <property type="evidence" value="ECO:0007669"/>
    <property type="project" value="InterPro"/>
</dbReference>
<keyword evidence="8" id="KW-0732">Signal</keyword>
<evidence type="ECO:0000313" key="10">
    <source>
        <dbReference type="EnsemblProtists" id="PYU1_T011779"/>
    </source>
</evidence>
<dbReference type="Proteomes" id="UP000019132">
    <property type="component" value="Unassembled WGS sequence"/>
</dbReference>
<evidence type="ECO:0000256" key="3">
    <source>
        <dbReference type="ARBA" id="ARBA00022723"/>
    </source>
</evidence>
<dbReference type="EMBL" id="GL376637">
    <property type="status" value="NOT_ANNOTATED_CDS"/>
    <property type="molecule type" value="Genomic_DNA"/>
</dbReference>
<dbReference type="Pfam" id="PF00194">
    <property type="entry name" value="Carb_anhydrase"/>
    <property type="match status" value="1"/>
</dbReference>
<dbReference type="InterPro" id="IPR041891">
    <property type="entry name" value="Alpha_CA_prokaryot-like"/>
</dbReference>
<evidence type="ECO:0000256" key="1">
    <source>
        <dbReference type="ARBA" id="ARBA00010718"/>
    </source>
</evidence>
<feature type="signal peptide" evidence="8">
    <location>
        <begin position="1"/>
        <end position="21"/>
    </location>
</feature>
<keyword evidence="5" id="KW-0456">Lyase</keyword>
<evidence type="ECO:0000256" key="8">
    <source>
        <dbReference type="SAM" id="SignalP"/>
    </source>
</evidence>
<dbReference type="InterPro" id="IPR036398">
    <property type="entry name" value="CA_dom_sf"/>
</dbReference>
<dbReference type="SMART" id="SM01057">
    <property type="entry name" value="Carb_anhydrase"/>
    <property type="match status" value="1"/>
</dbReference>
<dbReference type="STRING" id="431595.K3X3I0"/>
<feature type="region of interest" description="Disordered" evidence="7">
    <location>
        <begin position="253"/>
        <end position="274"/>
    </location>
</feature>
<evidence type="ECO:0000256" key="2">
    <source>
        <dbReference type="ARBA" id="ARBA00012925"/>
    </source>
</evidence>
<dbReference type="InterPro" id="IPR001148">
    <property type="entry name" value="CA_dom"/>
</dbReference>
<dbReference type="PROSITE" id="PS51144">
    <property type="entry name" value="ALPHA_CA_2"/>
    <property type="match status" value="1"/>
</dbReference>
<evidence type="ECO:0000256" key="6">
    <source>
        <dbReference type="ARBA" id="ARBA00048348"/>
    </source>
</evidence>
<organism evidence="10 11">
    <name type="scientific">Globisporangium ultimum (strain ATCC 200006 / CBS 805.95 / DAOM BR144)</name>
    <name type="common">Pythium ultimum</name>
    <dbReference type="NCBI Taxonomy" id="431595"/>
    <lineage>
        <taxon>Eukaryota</taxon>
        <taxon>Sar</taxon>
        <taxon>Stramenopiles</taxon>
        <taxon>Oomycota</taxon>
        <taxon>Peronosporomycetes</taxon>
        <taxon>Pythiales</taxon>
        <taxon>Pythiaceae</taxon>
        <taxon>Globisporangium</taxon>
    </lineage>
</organism>